<dbReference type="SUPFAM" id="SSF81383">
    <property type="entry name" value="F-box domain"/>
    <property type="match status" value="1"/>
</dbReference>
<dbReference type="InterPro" id="IPR001810">
    <property type="entry name" value="F-box_dom"/>
</dbReference>
<dbReference type="Proteomes" id="UP000030748">
    <property type="component" value="Unassembled WGS sequence"/>
</dbReference>
<reference evidence="2 3" key="1">
    <citation type="journal article" date="2013" name="Proc. Natl. Acad. Sci. U.S.A.">
        <title>Fine-scale variation in meiotic recombination in Mimulus inferred from population shotgun sequencing.</title>
        <authorList>
            <person name="Hellsten U."/>
            <person name="Wright K.M."/>
            <person name="Jenkins J."/>
            <person name="Shu S."/>
            <person name="Yuan Y."/>
            <person name="Wessler S.R."/>
            <person name="Schmutz J."/>
            <person name="Willis J.H."/>
            <person name="Rokhsar D.S."/>
        </authorList>
    </citation>
    <scope>NUCLEOTIDE SEQUENCE [LARGE SCALE GENOMIC DNA]</scope>
    <source>
        <strain evidence="3">cv. DUN x IM62</strain>
    </source>
</reference>
<name>A0A022RN00_ERYGU</name>
<organism evidence="2 3">
    <name type="scientific">Erythranthe guttata</name>
    <name type="common">Yellow monkey flower</name>
    <name type="synonym">Mimulus guttatus</name>
    <dbReference type="NCBI Taxonomy" id="4155"/>
    <lineage>
        <taxon>Eukaryota</taxon>
        <taxon>Viridiplantae</taxon>
        <taxon>Streptophyta</taxon>
        <taxon>Embryophyta</taxon>
        <taxon>Tracheophyta</taxon>
        <taxon>Spermatophyta</taxon>
        <taxon>Magnoliopsida</taxon>
        <taxon>eudicotyledons</taxon>
        <taxon>Gunneridae</taxon>
        <taxon>Pentapetalae</taxon>
        <taxon>asterids</taxon>
        <taxon>lamiids</taxon>
        <taxon>Lamiales</taxon>
        <taxon>Phrymaceae</taxon>
        <taxon>Erythranthe</taxon>
    </lineage>
</organism>
<dbReference type="InterPro" id="IPR032675">
    <property type="entry name" value="LRR_dom_sf"/>
</dbReference>
<gene>
    <name evidence="2" type="ORF">MIMGU_mgv1a020064mg</name>
</gene>
<dbReference type="SUPFAM" id="SSF52058">
    <property type="entry name" value="L domain-like"/>
    <property type="match status" value="1"/>
</dbReference>
<dbReference type="CDD" id="cd22160">
    <property type="entry name" value="F-box_AtFBL13-like"/>
    <property type="match status" value="1"/>
</dbReference>
<dbReference type="InterPro" id="IPR006566">
    <property type="entry name" value="FBD"/>
</dbReference>
<dbReference type="InterPro" id="IPR053781">
    <property type="entry name" value="F-box_AtFBL13-like"/>
</dbReference>
<dbReference type="Gene3D" id="1.20.1280.50">
    <property type="match status" value="1"/>
</dbReference>
<dbReference type="STRING" id="4155.A0A022RN00"/>
<dbReference type="InterPro" id="IPR053772">
    <property type="entry name" value="At1g61320/At1g61330-like"/>
</dbReference>
<sequence>MVGKGVTIDWKLRPKKCGKRCYVDNDRISQLPDAILVTILSFLSMKEAARTSVLSSRWINLWKDFPRLDFDAESALLKIARDYELHGEESGKYVEWVNRVIQSHKATTLKEFRVCFDLSRSVKNSITQWLEFALSRHVEKLELDFKTKFENSGCEDTHYNFPEKFLKHPSQSSSINFKSLKALSLKCVNVTGEAIEFFLRNCPSLEKLVVTYTSKLSNLEVCGPSLALKHLDLRFCFRLKSVKVSAPNLISLTVPKVEGLLLENVPALVELSLILTIPYRAVKKKLSTLSCCISQLEILYLNLDSKVKLCCCDSTRSDGQVKNTVKFPHEHLKVFKFCGYYGRSSDVELVWCILENCVALEKLIIDP</sequence>
<dbReference type="Pfam" id="PF23622">
    <property type="entry name" value="LRR_At1g61320_AtMIF1"/>
    <property type="match status" value="1"/>
</dbReference>
<dbReference type="AlphaFoldDB" id="A0A022RN00"/>
<dbReference type="InterPro" id="IPR055357">
    <property type="entry name" value="LRR_At1g61320_AtMIF1"/>
</dbReference>
<keyword evidence="3" id="KW-1185">Reference proteome</keyword>
<evidence type="ECO:0000313" key="2">
    <source>
        <dbReference type="EMBL" id="EYU41852.1"/>
    </source>
</evidence>
<dbReference type="Gene3D" id="3.80.10.10">
    <property type="entry name" value="Ribonuclease Inhibitor"/>
    <property type="match status" value="1"/>
</dbReference>
<proteinExistence type="predicted"/>
<dbReference type="InterPro" id="IPR036047">
    <property type="entry name" value="F-box-like_dom_sf"/>
</dbReference>
<accession>A0A022RN00</accession>
<dbReference type="PANTHER" id="PTHR34145:SF68">
    <property type="entry name" value="FBD DOMAIN-CONTAINING PROTEIN"/>
    <property type="match status" value="1"/>
</dbReference>
<dbReference type="Pfam" id="PF08387">
    <property type="entry name" value="FBD"/>
    <property type="match status" value="1"/>
</dbReference>
<dbReference type="PANTHER" id="PTHR34145">
    <property type="entry name" value="OS02G0105600 PROTEIN"/>
    <property type="match status" value="1"/>
</dbReference>
<dbReference type="PROSITE" id="PS50181">
    <property type="entry name" value="FBOX"/>
    <property type="match status" value="1"/>
</dbReference>
<evidence type="ECO:0000313" key="3">
    <source>
        <dbReference type="Proteomes" id="UP000030748"/>
    </source>
</evidence>
<protein>
    <recommendedName>
        <fullName evidence="1">F-box domain-containing protein</fullName>
    </recommendedName>
</protein>
<dbReference type="Pfam" id="PF00646">
    <property type="entry name" value="F-box"/>
    <property type="match status" value="1"/>
</dbReference>
<feature type="domain" description="F-box" evidence="1">
    <location>
        <begin position="25"/>
        <end position="73"/>
    </location>
</feature>
<evidence type="ECO:0000259" key="1">
    <source>
        <dbReference type="PROSITE" id="PS50181"/>
    </source>
</evidence>
<dbReference type="EMBL" id="KI630319">
    <property type="protein sequence ID" value="EYU41852.1"/>
    <property type="molecule type" value="Genomic_DNA"/>
</dbReference>
<feature type="non-terminal residue" evidence="2">
    <location>
        <position position="367"/>
    </location>
</feature>